<keyword evidence="10" id="KW-0479">Metal-binding</keyword>
<evidence type="ECO:0000256" key="2">
    <source>
        <dbReference type="ARBA" id="ARBA00001968"/>
    </source>
</evidence>
<keyword evidence="16" id="KW-0539">Nucleus</keyword>
<comment type="function">
    <text evidence="17">Ubiquitous transcription factor required for a diverse set of processes. It is a component of the CCR4 complex involved in the control of gene expression.</text>
</comment>
<evidence type="ECO:0000256" key="4">
    <source>
        <dbReference type="ARBA" id="ARBA00004496"/>
    </source>
</evidence>
<dbReference type="InterPro" id="IPR039637">
    <property type="entry name" value="CNOT7/CNOT8/Pop2"/>
</dbReference>
<comment type="similarity">
    <text evidence="5">Belongs to the CAF1 family.</text>
</comment>
<evidence type="ECO:0000256" key="3">
    <source>
        <dbReference type="ARBA" id="ARBA00004123"/>
    </source>
</evidence>
<reference evidence="18 19" key="1">
    <citation type="submission" date="2024-05" db="EMBL/GenBank/DDBJ databases">
        <title>Haplotype-resolved chromosome-level genome assembly of Huyou (Citrus changshanensis).</title>
        <authorList>
            <person name="Miao C."/>
            <person name="Chen W."/>
            <person name="Wu Y."/>
            <person name="Wang L."/>
            <person name="Zhao S."/>
            <person name="Grierson D."/>
            <person name="Xu C."/>
            <person name="Chen K."/>
        </authorList>
    </citation>
    <scope>NUCLEOTIDE SEQUENCE [LARGE SCALE GENOMIC DNA]</scope>
    <source>
        <strain evidence="18">01-14</strain>
        <tissue evidence="18">Leaf</tissue>
    </source>
</reference>
<keyword evidence="13" id="KW-0694">RNA-binding</keyword>
<evidence type="ECO:0000256" key="16">
    <source>
        <dbReference type="ARBA" id="ARBA00023242"/>
    </source>
</evidence>
<dbReference type="GO" id="GO:0030014">
    <property type="term" value="C:CCR4-NOT complex"/>
    <property type="evidence" value="ECO:0007669"/>
    <property type="project" value="InterPro"/>
</dbReference>
<dbReference type="Gene3D" id="3.30.420.10">
    <property type="entry name" value="Ribonuclease H-like superfamily/Ribonuclease H"/>
    <property type="match status" value="1"/>
</dbReference>
<organism evidence="18 19">
    <name type="scientific">Citrus x changshan-huyou</name>
    <dbReference type="NCBI Taxonomy" id="2935761"/>
    <lineage>
        <taxon>Eukaryota</taxon>
        <taxon>Viridiplantae</taxon>
        <taxon>Streptophyta</taxon>
        <taxon>Embryophyta</taxon>
        <taxon>Tracheophyta</taxon>
        <taxon>Spermatophyta</taxon>
        <taxon>Magnoliopsida</taxon>
        <taxon>eudicotyledons</taxon>
        <taxon>Gunneridae</taxon>
        <taxon>Pentapetalae</taxon>
        <taxon>rosids</taxon>
        <taxon>malvids</taxon>
        <taxon>Sapindales</taxon>
        <taxon>Rutaceae</taxon>
        <taxon>Aurantioideae</taxon>
        <taxon>Citrus</taxon>
    </lineage>
</organism>
<dbReference type="AlphaFoldDB" id="A0AAP0M7X6"/>
<dbReference type="Pfam" id="PF04857">
    <property type="entry name" value="CAF1"/>
    <property type="match status" value="2"/>
</dbReference>
<keyword evidence="8" id="KW-0963">Cytoplasm</keyword>
<comment type="cofactor">
    <cofactor evidence="2">
        <name>a divalent metal cation</name>
        <dbReference type="ChEBI" id="CHEBI:60240"/>
    </cofactor>
</comment>
<keyword evidence="11" id="KW-0378">Hydrolase</keyword>
<dbReference type="GO" id="GO:0004535">
    <property type="term" value="F:poly(A)-specific ribonuclease activity"/>
    <property type="evidence" value="ECO:0007669"/>
    <property type="project" value="UniProtKB-EC"/>
</dbReference>
<evidence type="ECO:0000256" key="8">
    <source>
        <dbReference type="ARBA" id="ARBA00022490"/>
    </source>
</evidence>
<dbReference type="GO" id="GO:0046872">
    <property type="term" value="F:metal ion binding"/>
    <property type="evidence" value="ECO:0007669"/>
    <property type="project" value="UniProtKB-KW"/>
</dbReference>
<dbReference type="GO" id="GO:0005737">
    <property type="term" value="C:cytoplasm"/>
    <property type="evidence" value="ECO:0007669"/>
    <property type="project" value="UniProtKB-SubCell"/>
</dbReference>
<accession>A0AAP0M7X6</accession>
<evidence type="ECO:0000256" key="6">
    <source>
        <dbReference type="ARBA" id="ARBA00011757"/>
    </source>
</evidence>
<dbReference type="PANTHER" id="PTHR10797">
    <property type="entry name" value="CCR4-NOT TRANSCRIPTION COMPLEX SUBUNIT"/>
    <property type="match status" value="1"/>
</dbReference>
<keyword evidence="14" id="KW-0805">Transcription regulation</keyword>
<evidence type="ECO:0000256" key="7">
    <source>
        <dbReference type="ARBA" id="ARBA00012161"/>
    </source>
</evidence>
<dbReference type="SUPFAM" id="SSF53098">
    <property type="entry name" value="Ribonuclease H-like"/>
    <property type="match status" value="1"/>
</dbReference>
<evidence type="ECO:0000256" key="11">
    <source>
        <dbReference type="ARBA" id="ARBA00022801"/>
    </source>
</evidence>
<evidence type="ECO:0000313" key="18">
    <source>
        <dbReference type="EMBL" id="KAK9194424.1"/>
    </source>
</evidence>
<protein>
    <recommendedName>
        <fullName evidence="7">poly(A)-specific ribonuclease</fullName>
        <ecNumber evidence="7">3.1.13.4</ecNumber>
    </recommendedName>
</protein>
<proteinExistence type="inferred from homology"/>
<dbReference type="InterPro" id="IPR006941">
    <property type="entry name" value="RNase_CAF1"/>
</dbReference>
<evidence type="ECO:0000256" key="17">
    <source>
        <dbReference type="ARBA" id="ARBA00025148"/>
    </source>
</evidence>
<evidence type="ECO:0000256" key="10">
    <source>
        <dbReference type="ARBA" id="ARBA00022723"/>
    </source>
</evidence>
<dbReference type="InterPro" id="IPR036397">
    <property type="entry name" value="RNaseH_sf"/>
</dbReference>
<gene>
    <name evidence="18" type="ORF">WN944_005131</name>
</gene>
<dbReference type="GO" id="GO:0005634">
    <property type="term" value="C:nucleus"/>
    <property type="evidence" value="ECO:0007669"/>
    <property type="project" value="UniProtKB-SubCell"/>
</dbReference>
<keyword evidence="19" id="KW-1185">Reference proteome</keyword>
<evidence type="ECO:0000256" key="12">
    <source>
        <dbReference type="ARBA" id="ARBA00022839"/>
    </source>
</evidence>
<keyword evidence="15" id="KW-0804">Transcription</keyword>
<evidence type="ECO:0000256" key="15">
    <source>
        <dbReference type="ARBA" id="ARBA00023163"/>
    </source>
</evidence>
<dbReference type="Proteomes" id="UP001428341">
    <property type="component" value="Unassembled WGS sequence"/>
</dbReference>
<comment type="catalytic activity">
    <reaction evidence="1">
        <text>Exonucleolytic cleavage of poly(A) to 5'-AMP.</text>
        <dbReference type="EC" id="3.1.13.4"/>
    </reaction>
</comment>
<keyword evidence="12" id="KW-0269">Exonuclease</keyword>
<evidence type="ECO:0000256" key="13">
    <source>
        <dbReference type="ARBA" id="ARBA00022884"/>
    </source>
</evidence>
<comment type="caution">
    <text evidence="18">The sequence shown here is derived from an EMBL/GenBank/DDBJ whole genome shotgun (WGS) entry which is preliminary data.</text>
</comment>
<sequence>MAIISVWRENFQQESVQFDKSLHRFNILSIDSEFPGFICSTPRDAPTSVVYNNLKFNVDNTKIIQLGITLSDDKGNIGSTWEFNFSDFDFQKDPYVEESMRLMRSNGLDFAKIRRDGIPQCVFVPRLLEILSKHKNLKWVTFHGLYDLAHITKLFINHPLPQSARAFAVGATKYFESVLDVKVVAKYCDGLMGGNLGLSKLAKILGVERLGEAHNAGSDSFVTAAVFAKMKEKFEFEEKVFDGILYGMDERIMKRSIHVPRKIIPRPRYCRPLIPHQPPTFMTQGFTASIPRPCSFNYCVPQMREKAGGGSKAEVTAAIGRNTVFNSDVAFSKAKGH</sequence>
<evidence type="ECO:0000256" key="14">
    <source>
        <dbReference type="ARBA" id="ARBA00023015"/>
    </source>
</evidence>
<keyword evidence="9" id="KW-0540">Nuclease</keyword>
<dbReference type="GO" id="GO:0003723">
    <property type="term" value="F:RNA binding"/>
    <property type="evidence" value="ECO:0007669"/>
    <property type="project" value="UniProtKB-KW"/>
</dbReference>
<dbReference type="EMBL" id="JBCGBO010000006">
    <property type="protein sequence ID" value="KAK9194424.1"/>
    <property type="molecule type" value="Genomic_DNA"/>
</dbReference>
<comment type="subcellular location">
    <subcellularLocation>
        <location evidence="4">Cytoplasm</location>
    </subcellularLocation>
    <subcellularLocation>
        <location evidence="3">Nucleus</location>
    </subcellularLocation>
</comment>
<dbReference type="InterPro" id="IPR012337">
    <property type="entry name" value="RNaseH-like_sf"/>
</dbReference>
<evidence type="ECO:0000256" key="5">
    <source>
        <dbReference type="ARBA" id="ARBA00008372"/>
    </source>
</evidence>
<dbReference type="EC" id="3.1.13.4" evidence="7"/>
<name>A0AAP0M7X6_9ROSI</name>
<evidence type="ECO:0000313" key="19">
    <source>
        <dbReference type="Proteomes" id="UP001428341"/>
    </source>
</evidence>
<evidence type="ECO:0000256" key="1">
    <source>
        <dbReference type="ARBA" id="ARBA00001663"/>
    </source>
</evidence>
<evidence type="ECO:0000256" key="9">
    <source>
        <dbReference type="ARBA" id="ARBA00022722"/>
    </source>
</evidence>
<comment type="subunit">
    <text evidence="6">Component of the CCR4-NOT complex, at least composed of CRR4 and CAF1 proteins.</text>
</comment>